<dbReference type="InterPro" id="IPR001387">
    <property type="entry name" value="Cro/C1-type_HTH"/>
</dbReference>
<dbReference type="InterPro" id="IPR010982">
    <property type="entry name" value="Lambda_DNA-bd_dom_sf"/>
</dbReference>
<evidence type="ECO:0000313" key="4">
    <source>
        <dbReference type="Proteomes" id="UP000008363"/>
    </source>
</evidence>
<protein>
    <submittedName>
        <fullName evidence="3">Putative transcriptional regulator</fullName>
    </submittedName>
</protein>
<reference evidence="3 4" key="1">
    <citation type="submission" date="2012-08" db="EMBL/GenBank/DDBJ databases">
        <title>Whole genome shotgun sequence of Gordonia rhizosphera NBRC 16068.</title>
        <authorList>
            <person name="Takarada H."/>
            <person name="Isaki S."/>
            <person name="Hosoyama A."/>
            <person name="Tsuchikane K."/>
            <person name="Katsumata H."/>
            <person name="Baba S."/>
            <person name="Ohji S."/>
            <person name="Yamazaki S."/>
            <person name="Fujita N."/>
        </authorList>
    </citation>
    <scope>NUCLEOTIDE SEQUENCE [LARGE SCALE GENOMIC DNA]</scope>
    <source>
        <strain evidence="3 4">NBRC 16068</strain>
    </source>
</reference>
<dbReference type="AlphaFoldDB" id="K6WDJ4"/>
<dbReference type="OrthoDB" id="70105at2"/>
<dbReference type="InterPro" id="IPR050807">
    <property type="entry name" value="TransReg_Diox_bact_type"/>
</dbReference>
<dbReference type="PROSITE" id="PS50943">
    <property type="entry name" value="HTH_CROC1"/>
    <property type="match status" value="1"/>
</dbReference>
<evidence type="ECO:0000313" key="3">
    <source>
        <dbReference type="EMBL" id="GAB90262.1"/>
    </source>
</evidence>
<keyword evidence="4" id="KW-1185">Reference proteome</keyword>
<organism evidence="3 4">
    <name type="scientific">Gordonia rhizosphera NBRC 16068</name>
    <dbReference type="NCBI Taxonomy" id="1108045"/>
    <lineage>
        <taxon>Bacteria</taxon>
        <taxon>Bacillati</taxon>
        <taxon>Actinomycetota</taxon>
        <taxon>Actinomycetes</taxon>
        <taxon>Mycobacteriales</taxon>
        <taxon>Gordoniaceae</taxon>
        <taxon>Gordonia</taxon>
    </lineage>
</organism>
<dbReference type="GO" id="GO:0003677">
    <property type="term" value="F:DNA binding"/>
    <property type="evidence" value="ECO:0007669"/>
    <property type="project" value="UniProtKB-KW"/>
</dbReference>
<dbReference type="PANTHER" id="PTHR46797:SF1">
    <property type="entry name" value="METHYLPHOSPHONATE SYNTHASE"/>
    <property type="match status" value="1"/>
</dbReference>
<gene>
    <name evidence="3" type="ORF">GORHZ_092_00110</name>
</gene>
<dbReference type="SUPFAM" id="SSF47413">
    <property type="entry name" value="lambda repressor-like DNA-binding domains"/>
    <property type="match status" value="1"/>
</dbReference>
<accession>K6WDJ4</accession>
<evidence type="ECO:0000256" key="1">
    <source>
        <dbReference type="ARBA" id="ARBA00023125"/>
    </source>
</evidence>
<dbReference type="RefSeq" id="WP_006332956.1">
    <property type="nucleotide sequence ID" value="NZ_BAHC01000092.1"/>
</dbReference>
<dbReference type="GO" id="GO:0005829">
    <property type="term" value="C:cytosol"/>
    <property type="evidence" value="ECO:0007669"/>
    <property type="project" value="TreeGrafter"/>
</dbReference>
<comment type="caution">
    <text evidence="3">The sequence shown here is derived from an EMBL/GenBank/DDBJ whole genome shotgun (WGS) entry which is preliminary data.</text>
</comment>
<dbReference type="STRING" id="1108045.GORHZ_092_00110"/>
<dbReference type="SMART" id="SM00530">
    <property type="entry name" value="HTH_XRE"/>
    <property type="match status" value="1"/>
</dbReference>
<dbReference type="Gene3D" id="1.10.260.40">
    <property type="entry name" value="lambda repressor-like DNA-binding domains"/>
    <property type="match status" value="1"/>
</dbReference>
<dbReference type="eggNOG" id="COG1396">
    <property type="taxonomic scope" value="Bacteria"/>
</dbReference>
<sequence>MVADESRLTLGELIRRQRELASMPLRQVASAAGISNAYLSQIERNLREPSNRVLEAIAAELHMSADLLTAEAKRAREDGDETEVVAAIRRDRDLTNAQRAALEEMYTTFREATIERRRRG</sequence>
<dbReference type="GO" id="GO:0003700">
    <property type="term" value="F:DNA-binding transcription factor activity"/>
    <property type="evidence" value="ECO:0007669"/>
    <property type="project" value="TreeGrafter"/>
</dbReference>
<dbReference type="CDD" id="cd00093">
    <property type="entry name" value="HTH_XRE"/>
    <property type="match status" value="1"/>
</dbReference>
<name>K6WDJ4_9ACTN</name>
<keyword evidence="1" id="KW-0238">DNA-binding</keyword>
<evidence type="ECO:0000259" key="2">
    <source>
        <dbReference type="PROSITE" id="PS50943"/>
    </source>
</evidence>
<dbReference type="Proteomes" id="UP000008363">
    <property type="component" value="Unassembled WGS sequence"/>
</dbReference>
<dbReference type="EMBL" id="BAHC01000092">
    <property type="protein sequence ID" value="GAB90262.1"/>
    <property type="molecule type" value="Genomic_DNA"/>
</dbReference>
<feature type="domain" description="HTH cro/C1-type" evidence="2">
    <location>
        <begin position="14"/>
        <end position="68"/>
    </location>
</feature>
<dbReference type="Pfam" id="PF01381">
    <property type="entry name" value="HTH_3"/>
    <property type="match status" value="1"/>
</dbReference>
<proteinExistence type="predicted"/>
<dbReference type="PANTHER" id="PTHR46797">
    <property type="entry name" value="HTH-TYPE TRANSCRIPTIONAL REGULATOR"/>
    <property type="match status" value="1"/>
</dbReference>